<protein>
    <recommendedName>
        <fullName evidence="2">GRF-like zinc ribbon domain-containing protein</fullName>
    </recommendedName>
</protein>
<evidence type="ECO:0000313" key="4">
    <source>
        <dbReference type="Proteomes" id="UP001303760"/>
    </source>
</evidence>
<evidence type="ECO:0000313" key="3">
    <source>
        <dbReference type="EMBL" id="KAK4233357.1"/>
    </source>
</evidence>
<sequence length="108" mass="12008">MRKPSKSFTTRHSNRNGNAGRPYYKCQPCNKFLCFADSRGNNPGNPPCDCGVSSKTQVAGKEKKVPRGVHYVCRLGKCDFYKPCVENGKQVAVESDDLVHRLAMLSIL</sequence>
<dbReference type="Proteomes" id="UP001303760">
    <property type="component" value="Unassembled WGS sequence"/>
</dbReference>
<organism evidence="3 4">
    <name type="scientific">Achaetomium macrosporum</name>
    <dbReference type="NCBI Taxonomy" id="79813"/>
    <lineage>
        <taxon>Eukaryota</taxon>
        <taxon>Fungi</taxon>
        <taxon>Dikarya</taxon>
        <taxon>Ascomycota</taxon>
        <taxon>Pezizomycotina</taxon>
        <taxon>Sordariomycetes</taxon>
        <taxon>Sordariomycetidae</taxon>
        <taxon>Sordariales</taxon>
        <taxon>Chaetomiaceae</taxon>
        <taxon>Achaetomium</taxon>
    </lineage>
</organism>
<evidence type="ECO:0000259" key="2">
    <source>
        <dbReference type="Pfam" id="PF23549"/>
    </source>
</evidence>
<gene>
    <name evidence="3" type="ORF">C8A03DRAFT_19562</name>
</gene>
<feature type="domain" description="GRF-like zinc ribbon" evidence="2">
    <location>
        <begin position="2"/>
        <end position="39"/>
    </location>
</feature>
<dbReference type="EMBL" id="MU860578">
    <property type="protein sequence ID" value="KAK4233357.1"/>
    <property type="molecule type" value="Genomic_DNA"/>
</dbReference>
<name>A0AAN7H6T5_9PEZI</name>
<proteinExistence type="predicted"/>
<feature type="compositionally biased region" description="Polar residues" evidence="1">
    <location>
        <begin position="1"/>
        <end position="17"/>
    </location>
</feature>
<dbReference type="InterPro" id="IPR056444">
    <property type="entry name" value="Zn_ribbon_GRF_2"/>
</dbReference>
<dbReference type="AlphaFoldDB" id="A0AAN7H6T5"/>
<reference evidence="3" key="1">
    <citation type="journal article" date="2023" name="Mol. Phylogenet. Evol.">
        <title>Genome-scale phylogeny and comparative genomics of the fungal order Sordariales.</title>
        <authorList>
            <person name="Hensen N."/>
            <person name="Bonometti L."/>
            <person name="Westerberg I."/>
            <person name="Brannstrom I.O."/>
            <person name="Guillou S."/>
            <person name="Cros-Aarteil S."/>
            <person name="Calhoun S."/>
            <person name="Haridas S."/>
            <person name="Kuo A."/>
            <person name="Mondo S."/>
            <person name="Pangilinan J."/>
            <person name="Riley R."/>
            <person name="LaButti K."/>
            <person name="Andreopoulos B."/>
            <person name="Lipzen A."/>
            <person name="Chen C."/>
            <person name="Yan M."/>
            <person name="Daum C."/>
            <person name="Ng V."/>
            <person name="Clum A."/>
            <person name="Steindorff A."/>
            <person name="Ohm R.A."/>
            <person name="Martin F."/>
            <person name="Silar P."/>
            <person name="Natvig D.O."/>
            <person name="Lalanne C."/>
            <person name="Gautier V."/>
            <person name="Ament-Velasquez S.L."/>
            <person name="Kruys A."/>
            <person name="Hutchinson M.I."/>
            <person name="Powell A.J."/>
            <person name="Barry K."/>
            <person name="Miller A.N."/>
            <person name="Grigoriev I.V."/>
            <person name="Debuchy R."/>
            <person name="Gladieux P."/>
            <person name="Hiltunen Thoren M."/>
            <person name="Johannesson H."/>
        </authorList>
    </citation>
    <scope>NUCLEOTIDE SEQUENCE</scope>
    <source>
        <strain evidence="3">CBS 532.94</strain>
    </source>
</reference>
<evidence type="ECO:0000256" key="1">
    <source>
        <dbReference type="SAM" id="MobiDB-lite"/>
    </source>
</evidence>
<feature type="region of interest" description="Disordered" evidence="1">
    <location>
        <begin position="1"/>
        <end position="22"/>
    </location>
</feature>
<accession>A0AAN7H6T5</accession>
<dbReference type="Pfam" id="PF23549">
    <property type="entry name" value="Zn_ribbon_GRF_2"/>
    <property type="match status" value="1"/>
</dbReference>
<comment type="caution">
    <text evidence="3">The sequence shown here is derived from an EMBL/GenBank/DDBJ whole genome shotgun (WGS) entry which is preliminary data.</text>
</comment>
<reference evidence="3" key="2">
    <citation type="submission" date="2023-05" db="EMBL/GenBank/DDBJ databases">
        <authorList>
            <consortium name="Lawrence Berkeley National Laboratory"/>
            <person name="Steindorff A."/>
            <person name="Hensen N."/>
            <person name="Bonometti L."/>
            <person name="Westerberg I."/>
            <person name="Brannstrom I.O."/>
            <person name="Guillou S."/>
            <person name="Cros-Aarteil S."/>
            <person name="Calhoun S."/>
            <person name="Haridas S."/>
            <person name="Kuo A."/>
            <person name="Mondo S."/>
            <person name="Pangilinan J."/>
            <person name="Riley R."/>
            <person name="Labutti K."/>
            <person name="Andreopoulos B."/>
            <person name="Lipzen A."/>
            <person name="Chen C."/>
            <person name="Yanf M."/>
            <person name="Daum C."/>
            <person name="Ng V."/>
            <person name="Clum A."/>
            <person name="Ohm R."/>
            <person name="Martin F."/>
            <person name="Silar P."/>
            <person name="Natvig D."/>
            <person name="Lalanne C."/>
            <person name="Gautier V."/>
            <person name="Ament-Velasquez S.L."/>
            <person name="Kruys A."/>
            <person name="Hutchinson M.I."/>
            <person name="Powell A.J."/>
            <person name="Barry K."/>
            <person name="Miller A.N."/>
            <person name="Grigoriev I.V."/>
            <person name="Debuchy R."/>
            <person name="Gladieux P."/>
            <person name="Thoren M.H."/>
            <person name="Johannesson H."/>
        </authorList>
    </citation>
    <scope>NUCLEOTIDE SEQUENCE</scope>
    <source>
        <strain evidence="3">CBS 532.94</strain>
    </source>
</reference>
<keyword evidence="4" id="KW-1185">Reference proteome</keyword>